<organism evidence="1">
    <name type="scientific">Manihot esculenta</name>
    <name type="common">Cassava</name>
    <name type="synonym">Jatropha manihot</name>
    <dbReference type="NCBI Taxonomy" id="3983"/>
    <lineage>
        <taxon>Eukaryota</taxon>
        <taxon>Viridiplantae</taxon>
        <taxon>Streptophyta</taxon>
        <taxon>Embryophyta</taxon>
        <taxon>Tracheophyta</taxon>
        <taxon>Spermatophyta</taxon>
        <taxon>Magnoliopsida</taxon>
        <taxon>eudicotyledons</taxon>
        <taxon>Gunneridae</taxon>
        <taxon>Pentapetalae</taxon>
        <taxon>rosids</taxon>
        <taxon>fabids</taxon>
        <taxon>Malpighiales</taxon>
        <taxon>Euphorbiaceae</taxon>
        <taxon>Crotonoideae</taxon>
        <taxon>Manihoteae</taxon>
        <taxon>Manihot</taxon>
    </lineage>
</organism>
<sequence length="77" mass="9056">MTSHQTEELFYITSFIRTRNLELSLYQKDSLNHQGKVHMLSTHCTKGMNRLMKIKLHKGSWSPFPRTLSTLIMKYGI</sequence>
<dbReference type="EMBL" id="CM004388">
    <property type="protein sequence ID" value="OAY57070.1"/>
    <property type="molecule type" value="Genomic_DNA"/>
</dbReference>
<proteinExistence type="predicted"/>
<name>A0A2C9WD38_MANES</name>
<protein>
    <submittedName>
        <fullName evidence="1">Uncharacterized protein</fullName>
    </submittedName>
</protein>
<gene>
    <name evidence="1" type="ORF">MANES_02G068200</name>
</gene>
<dbReference type="AlphaFoldDB" id="A0A2C9WD38"/>
<reference evidence="1" key="1">
    <citation type="submission" date="2016-02" db="EMBL/GenBank/DDBJ databases">
        <title>WGS assembly of Manihot esculenta.</title>
        <authorList>
            <person name="Bredeson J.V."/>
            <person name="Prochnik S.E."/>
            <person name="Lyons J.B."/>
            <person name="Schmutz J."/>
            <person name="Grimwood J."/>
            <person name="Vrebalov J."/>
            <person name="Bart R.S."/>
            <person name="Amuge T."/>
            <person name="Ferguson M.E."/>
            <person name="Green R."/>
            <person name="Putnam N."/>
            <person name="Stites J."/>
            <person name="Rounsley S."/>
            <person name="Rokhsar D.S."/>
        </authorList>
    </citation>
    <scope>NUCLEOTIDE SEQUENCE [LARGE SCALE GENOMIC DNA]</scope>
    <source>
        <tissue evidence="1">Leaf</tissue>
    </source>
</reference>
<accession>A0A2C9WD38</accession>
<evidence type="ECO:0000313" key="1">
    <source>
        <dbReference type="EMBL" id="OAY57070.1"/>
    </source>
</evidence>